<dbReference type="Proteomes" id="UP000290759">
    <property type="component" value="Unassembled WGS sequence"/>
</dbReference>
<accession>A0A4Q2U190</accession>
<comment type="caution">
    <text evidence="1">The sequence shown here is derived from an EMBL/GenBank/DDBJ whole genome shotgun (WGS) entry which is preliminary data.</text>
</comment>
<keyword evidence="2" id="KW-1185">Reference proteome</keyword>
<evidence type="ECO:0000313" key="2">
    <source>
        <dbReference type="Proteomes" id="UP000290759"/>
    </source>
</evidence>
<proteinExistence type="predicted"/>
<dbReference type="AlphaFoldDB" id="A0A4Q2U190"/>
<name>A0A4Q2U190_9HYPH</name>
<dbReference type="RefSeq" id="WP_129228622.1">
    <property type="nucleotide sequence ID" value="NZ_QYBB01000029.1"/>
</dbReference>
<sequence length="71" mass="7607">MKQRSDWTAADVAAHAMEATSLSQLTLPEVKRLAARILADGQRATGVVSAGAKPSPSWDILRGMRDDVNES</sequence>
<reference evidence="1 2" key="2">
    <citation type="submission" date="2019-02" db="EMBL/GenBank/DDBJ databases">
        <title>'Lichenibacterium ramalinii' gen. nov. sp. nov., 'Lichenibacterium minor' gen. nov. sp. nov.</title>
        <authorList>
            <person name="Pankratov T."/>
        </authorList>
    </citation>
    <scope>NUCLEOTIDE SEQUENCE [LARGE SCALE GENOMIC DNA]</scope>
    <source>
        <strain evidence="1 2">RmlP026</strain>
    </source>
</reference>
<gene>
    <name evidence="1" type="ORF">D3273_19795</name>
</gene>
<reference evidence="1 2" key="1">
    <citation type="submission" date="2018-12" db="EMBL/GenBank/DDBJ databases">
        <authorList>
            <person name="Grouzdev D.S."/>
            <person name="Krutkina M.S."/>
        </authorList>
    </citation>
    <scope>NUCLEOTIDE SEQUENCE [LARGE SCALE GENOMIC DNA]</scope>
    <source>
        <strain evidence="1 2">RmlP026</strain>
    </source>
</reference>
<evidence type="ECO:0000313" key="1">
    <source>
        <dbReference type="EMBL" id="RYC30219.1"/>
    </source>
</evidence>
<dbReference type="OrthoDB" id="9993774at2"/>
<dbReference type="EMBL" id="QYBB01000029">
    <property type="protein sequence ID" value="RYC30219.1"/>
    <property type="molecule type" value="Genomic_DNA"/>
</dbReference>
<organism evidence="1 2">
    <name type="scientific">Lichenibacterium minor</name>
    <dbReference type="NCBI Taxonomy" id="2316528"/>
    <lineage>
        <taxon>Bacteria</taxon>
        <taxon>Pseudomonadati</taxon>
        <taxon>Pseudomonadota</taxon>
        <taxon>Alphaproteobacteria</taxon>
        <taxon>Hyphomicrobiales</taxon>
        <taxon>Lichenihabitantaceae</taxon>
        <taxon>Lichenibacterium</taxon>
    </lineage>
</organism>
<protein>
    <submittedName>
        <fullName evidence="1">Uncharacterized protein</fullName>
    </submittedName>
</protein>